<dbReference type="Proteomes" id="UP000886998">
    <property type="component" value="Unassembled WGS sequence"/>
</dbReference>
<dbReference type="OrthoDB" id="6421933at2759"/>
<sequence length="131" mass="15192">MSQNLPTHDFSWTDGYANFMDVSDDSDIGYIFEVDLEYPDELHDLHNCYPLVPEKIELSVSECLPMTSATLVFGYHFDIAKKRILTQDEIARYMNNSDELSEDGLEYDDFYLIVCDLMKIRIAIVKIVLVH</sequence>
<proteinExistence type="predicted"/>
<gene>
    <name evidence="1" type="primary">AVEN_149573_1</name>
    <name evidence="1" type="ORF">TNIN_246631</name>
</gene>
<evidence type="ECO:0000313" key="1">
    <source>
        <dbReference type="EMBL" id="GFY78276.1"/>
    </source>
</evidence>
<keyword evidence="2" id="KW-1185">Reference proteome</keyword>
<dbReference type="AlphaFoldDB" id="A0A8X7CRN1"/>
<protein>
    <submittedName>
        <fullName evidence="1">Uncharacterized protein</fullName>
    </submittedName>
</protein>
<accession>A0A8X7CRN1</accession>
<organism evidence="1 2">
    <name type="scientific">Trichonephila inaurata madagascariensis</name>
    <dbReference type="NCBI Taxonomy" id="2747483"/>
    <lineage>
        <taxon>Eukaryota</taxon>
        <taxon>Metazoa</taxon>
        <taxon>Ecdysozoa</taxon>
        <taxon>Arthropoda</taxon>
        <taxon>Chelicerata</taxon>
        <taxon>Arachnida</taxon>
        <taxon>Araneae</taxon>
        <taxon>Araneomorphae</taxon>
        <taxon>Entelegynae</taxon>
        <taxon>Araneoidea</taxon>
        <taxon>Nephilidae</taxon>
        <taxon>Trichonephila</taxon>
        <taxon>Trichonephila inaurata</taxon>
    </lineage>
</organism>
<name>A0A8X7CRN1_9ARAC</name>
<comment type="caution">
    <text evidence="1">The sequence shown here is derived from an EMBL/GenBank/DDBJ whole genome shotgun (WGS) entry which is preliminary data.</text>
</comment>
<reference evidence="1" key="1">
    <citation type="submission" date="2020-08" db="EMBL/GenBank/DDBJ databases">
        <title>Multicomponent nature underlies the extraordinary mechanical properties of spider dragline silk.</title>
        <authorList>
            <person name="Kono N."/>
            <person name="Nakamura H."/>
            <person name="Mori M."/>
            <person name="Yoshida Y."/>
            <person name="Ohtoshi R."/>
            <person name="Malay A.D."/>
            <person name="Moran D.A.P."/>
            <person name="Tomita M."/>
            <person name="Numata K."/>
            <person name="Arakawa K."/>
        </authorList>
    </citation>
    <scope>NUCLEOTIDE SEQUENCE</scope>
</reference>
<dbReference type="EMBL" id="BMAV01022900">
    <property type="protein sequence ID" value="GFY78276.1"/>
    <property type="molecule type" value="Genomic_DNA"/>
</dbReference>
<evidence type="ECO:0000313" key="2">
    <source>
        <dbReference type="Proteomes" id="UP000886998"/>
    </source>
</evidence>